<dbReference type="EMBL" id="OU893335">
    <property type="protein sequence ID" value="CAG9792558.1"/>
    <property type="molecule type" value="Genomic_DNA"/>
</dbReference>
<keyword evidence="3" id="KW-1185">Reference proteome</keyword>
<evidence type="ECO:0000313" key="2">
    <source>
        <dbReference type="EMBL" id="CAG9792558.1"/>
    </source>
</evidence>
<name>A0A9N9RAA9_9NEOP</name>
<reference evidence="2" key="1">
    <citation type="submission" date="2021-12" db="EMBL/GenBank/DDBJ databases">
        <authorList>
            <person name="King R."/>
        </authorList>
    </citation>
    <scope>NUCLEOTIDE SEQUENCE</scope>
</reference>
<protein>
    <submittedName>
        <fullName evidence="2">Uncharacterized protein</fullName>
    </submittedName>
</protein>
<dbReference type="AlphaFoldDB" id="A0A9N9RAA9"/>
<organism evidence="2 3">
    <name type="scientific">Diatraea saccharalis</name>
    <name type="common">sugarcane borer</name>
    <dbReference type="NCBI Taxonomy" id="40085"/>
    <lineage>
        <taxon>Eukaryota</taxon>
        <taxon>Metazoa</taxon>
        <taxon>Ecdysozoa</taxon>
        <taxon>Arthropoda</taxon>
        <taxon>Hexapoda</taxon>
        <taxon>Insecta</taxon>
        <taxon>Pterygota</taxon>
        <taxon>Neoptera</taxon>
        <taxon>Endopterygota</taxon>
        <taxon>Lepidoptera</taxon>
        <taxon>Glossata</taxon>
        <taxon>Ditrysia</taxon>
        <taxon>Pyraloidea</taxon>
        <taxon>Crambidae</taxon>
        <taxon>Crambinae</taxon>
        <taxon>Diatraea</taxon>
    </lineage>
</organism>
<accession>A0A9N9RAA9</accession>
<gene>
    <name evidence="2" type="ORF">DIATSA_LOCUS10078</name>
</gene>
<evidence type="ECO:0000313" key="3">
    <source>
        <dbReference type="Proteomes" id="UP001153714"/>
    </source>
</evidence>
<sequence>MCVVQKKQELARKVAETEERRKAEEQARQQRLADEQRRADNNRRKQMEEAEAMKKEAAIMAKEIEKRQKEYIEKQKLKHRLEMEKLRTPGTPGRCLLVTEPTYMADGFQHLNSDEDEEPEDRPVPNWSTSKVFIFCGELRDSCDNKLMHVMKKVTLNLCISTANR</sequence>
<reference evidence="2" key="2">
    <citation type="submission" date="2022-10" db="EMBL/GenBank/DDBJ databases">
        <authorList>
            <consortium name="ENA_rothamsted_submissions"/>
            <consortium name="culmorum"/>
            <person name="King R."/>
        </authorList>
    </citation>
    <scope>NUCLEOTIDE SEQUENCE</scope>
</reference>
<evidence type="ECO:0000256" key="1">
    <source>
        <dbReference type="SAM" id="MobiDB-lite"/>
    </source>
</evidence>
<dbReference type="OrthoDB" id="7472180at2759"/>
<feature type="region of interest" description="Disordered" evidence="1">
    <location>
        <begin position="1"/>
        <end position="52"/>
    </location>
</feature>
<proteinExistence type="predicted"/>
<dbReference type="Proteomes" id="UP001153714">
    <property type="component" value="Chromosome 4"/>
</dbReference>